<proteinExistence type="predicted"/>
<protein>
    <submittedName>
        <fullName evidence="1">Uncharacterized protein</fullName>
    </submittedName>
</protein>
<dbReference type="AlphaFoldDB" id="A0AAE3LJ39"/>
<evidence type="ECO:0000313" key="1">
    <source>
        <dbReference type="EMBL" id="MCU4728579.1"/>
    </source>
</evidence>
<organism evidence="1 2">
    <name type="scientific">Halapricum hydrolyticum</name>
    <dbReference type="NCBI Taxonomy" id="2979991"/>
    <lineage>
        <taxon>Archaea</taxon>
        <taxon>Methanobacteriati</taxon>
        <taxon>Methanobacteriota</taxon>
        <taxon>Stenosarchaea group</taxon>
        <taxon>Halobacteria</taxon>
        <taxon>Halobacteriales</taxon>
        <taxon>Haloarculaceae</taxon>
        <taxon>Halapricum</taxon>
    </lineage>
</organism>
<reference evidence="1" key="1">
    <citation type="submission" date="2023-02" db="EMBL/GenBank/DDBJ databases">
        <title>Enrichment on poylsaccharides allowed isolation of novel metabolic and taxonomic groups of Haloarchaea.</title>
        <authorList>
            <person name="Sorokin D.Y."/>
            <person name="Elcheninov A.G."/>
            <person name="Khizhniak T.V."/>
            <person name="Kolganova T.V."/>
            <person name="Kublanov I.V."/>
        </authorList>
    </citation>
    <scope>NUCLEOTIDE SEQUENCE</scope>
    <source>
        <strain evidence="1">HArc-curdl7</strain>
    </source>
</reference>
<dbReference type="EMBL" id="JAOPKD010000033">
    <property type="protein sequence ID" value="MCU4728579.1"/>
    <property type="molecule type" value="Genomic_DNA"/>
</dbReference>
<name>A0AAE3LJ39_9EURY</name>
<gene>
    <name evidence="1" type="ORF">OB914_16655</name>
</gene>
<comment type="caution">
    <text evidence="1">The sequence shown here is derived from an EMBL/GenBank/DDBJ whole genome shotgun (WGS) entry which is preliminary data.</text>
</comment>
<accession>A0AAE3LJ39</accession>
<dbReference type="Proteomes" id="UP001209746">
    <property type="component" value="Unassembled WGS sequence"/>
</dbReference>
<evidence type="ECO:0000313" key="2">
    <source>
        <dbReference type="Proteomes" id="UP001209746"/>
    </source>
</evidence>
<dbReference type="RefSeq" id="WP_315910587.1">
    <property type="nucleotide sequence ID" value="NZ_JAOPKD010000033.1"/>
</dbReference>
<sequence>MSNTSIVVAAETRDNLRALKTGGQTYDDVLVELMEHYEES</sequence>